<dbReference type="Pfam" id="PF00528">
    <property type="entry name" value="BPD_transp_1"/>
    <property type="match status" value="1"/>
</dbReference>
<reference evidence="11" key="1">
    <citation type="submission" date="2015-08" db="EMBL/GenBank/DDBJ databases">
        <authorList>
            <person name="Varghese N."/>
        </authorList>
    </citation>
    <scope>NUCLEOTIDE SEQUENCE [LARGE SCALE GENOMIC DNA]</scope>
    <source>
        <strain evidence="11">DSM 18181</strain>
    </source>
</reference>
<evidence type="ECO:0000256" key="2">
    <source>
        <dbReference type="ARBA" id="ARBA00007069"/>
    </source>
</evidence>
<feature type="transmembrane region" description="Helical" evidence="8">
    <location>
        <begin position="272"/>
        <end position="294"/>
    </location>
</feature>
<evidence type="ECO:0000256" key="7">
    <source>
        <dbReference type="ARBA" id="ARBA00023136"/>
    </source>
</evidence>
<evidence type="ECO:0000313" key="10">
    <source>
        <dbReference type="EMBL" id="CUA93597.1"/>
    </source>
</evidence>
<dbReference type="InterPro" id="IPR000515">
    <property type="entry name" value="MetI-like"/>
</dbReference>
<feature type="domain" description="ABC transmembrane type-1" evidence="9">
    <location>
        <begin position="80"/>
        <end position="293"/>
    </location>
</feature>
<dbReference type="EMBL" id="CYHF01000001">
    <property type="protein sequence ID" value="CUA93597.1"/>
    <property type="molecule type" value="Genomic_DNA"/>
</dbReference>
<dbReference type="SUPFAM" id="SSF161098">
    <property type="entry name" value="MetI-like"/>
    <property type="match status" value="1"/>
</dbReference>
<feature type="transmembrane region" description="Helical" evidence="8">
    <location>
        <begin position="171"/>
        <end position="191"/>
    </location>
</feature>
<evidence type="ECO:0000256" key="5">
    <source>
        <dbReference type="ARBA" id="ARBA00022692"/>
    </source>
</evidence>
<dbReference type="STRING" id="339866.GCA_001418255_00286"/>
<dbReference type="GO" id="GO:0055085">
    <property type="term" value="P:transmembrane transport"/>
    <property type="evidence" value="ECO:0007669"/>
    <property type="project" value="InterPro"/>
</dbReference>
<keyword evidence="6 8" id="KW-1133">Transmembrane helix</keyword>
<keyword evidence="5 8" id="KW-0812">Transmembrane</keyword>
<keyword evidence="3 8" id="KW-0813">Transport</keyword>
<sequence>MRTAHLPPGRAASAARSARWLQVLRRHWGSVLFIGPFLLYVLVFLLLPALRLFAQSVSDKHGLTLRYLAELGQPQTAQAFTNSIVLSAVSALVGLVFGGLVAYLMLRPAAPAGLRSLVTSFSAVAANFAGVPLAFAFIATLGSLGMVTVWLKHLGVDLYASGFNLYSMTGLVLVYAYFQIPLMIIVIIPAIEGLRREWREAAQSLGAGGWMYWRAVGLPILMPSLLSAYLLLFGNAFSAYATPYALTSGNIGLVPIEISNVLSGNVMLEPQAGAALALGMIAVMLVVMLLYALVSRRSGRWSRR</sequence>
<dbReference type="RefSeq" id="WP_082454170.1">
    <property type="nucleotide sequence ID" value="NZ_CYHF01000001.1"/>
</dbReference>
<feature type="transmembrane region" description="Helical" evidence="8">
    <location>
        <begin position="28"/>
        <end position="50"/>
    </location>
</feature>
<dbReference type="Proteomes" id="UP000183649">
    <property type="component" value="Unassembled WGS sequence"/>
</dbReference>
<dbReference type="PANTHER" id="PTHR42929">
    <property type="entry name" value="INNER MEMBRANE ABC TRANSPORTER PERMEASE PROTEIN YDCU-RELATED-RELATED"/>
    <property type="match status" value="1"/>
</dbReference>
<protein>
    <submittedName>
        <fullName evidence="10">ABC-type uncharacterized transport system, permease component</fullName>
    </submittedName>
</protein>
<accession>A0A0K6HRF6</accession>
<dbReference type="PANTHER" id="PTHR42929:SF1">
    <property type="entry name" value="INNER MEMBRANE ABC TRANSPORTER PERMEASE PROTEIN YDCU-RELATED"/>
    <property type="match status" value="1"/>
</dbReference>
<dbReference type="GO" id="GO:0005886">
    <property type="term" value="C:plasma membrane"/>
    <property type="evidence" value="ECO:0007669"/>
    <property type="project" value="UniProtKB-SubCell"/>
</dbReference>
<evidence type="ECO:0000256" key="1">
    <source>
        <dbReference type="ARBA" id="ARBA00004651"/>
    </source>
</evidence>
<keyword evidence="7 8" id="KW-0472">Membrane</keyword>
<dbReference type="OrthoDB" id="8404154at2"/>
<dbReference type="InterPro" id="IPR035906">
    <property type="entry name" value="MetI-like_sf"/>
</dbReference>
<proteinExistence type="inferred from homology"/>
<comment type="subcellular location">
    <subcellularLocation>
        <location evidence="1 8">Cell membrane</location>
        <topology evidence="1 8">Multi-pass membrane protein</topology>
    </subcellularLocation>
</comment>
<organism evidence="10 11">
    <name type="scientific">Thiomonas bhubaneswarensis</name>
    <dbReference type="NCBI Taxonomy" id="339866"/>
    <lineage>
        <taxon>Bacteria</taxon>
        <taxon>Pseudomonadati</taxon>
        <taxon>Pseudomonadota</taxon>
        <taxon>Betaproteobacteria</taxon>
        <taxon>Burkholderiales</taxon>
        <taxon>Thiomonas</taxon>
    </lineage>
</organism>
<evidence type="ECO:0000313" key="11">
    <source>
        <dbReference type="Proteomes" id="UP000183649"/>
    </source>
</evidence>
<evidence type="ECO:0000256" key="4">
    <source>
        <dbReference type="ARBA" id="ARBA00022475"/>
    </source>
</evidence>
<feature type="transmembrane region" description="Helical" evidence="8">
    <location>
        <begin position="212"/>
        <end position="232"/>
    </location>
</feature>
<dbReference type="CDD" id="cd06261">
    <property type="entry name" value="TM_PBP2"/>
    <property type="match status" value="1"/>
</dbReference>
<evidence type="ECO:0000256" key="6">
    <source>
        <dbReference type="ARBA" id="ARBA00022989"/>
    </source>
</evidence>
<feature type="transmembrane region" description="Helical" evidence="8">
    <location>
        <begin position="118"/>
        <end position="151"/>
    </location>
</feature>
<name>A0A0K6HRF6_9BURK</name>
<keyword evidence="4" id="KW-1003">Cell membrane</keyword>
<evidence type="ECO:0000256" key="3">
    <source>
        <dbReference type="ARBA" id="ARBA00022448"/>
    </source>
</evidence>
<dbReference type="AlphaFoldDB" id="A0A0K6HRF6"/>
<evidence type="ECO:0000259" key="9">
    <source>
        <dbReference type="PROSITE" id="PS50928"/>
    </source>
</evidence>
<feature type="transmembrane region" description="Helical" evidence="8">
    <location>
        <begin position="84"/>
        <end position="106"/>
    </location>
</feature>
<dbReference type="PROSITE" id="PS50928">
    <property type="entry name" value="ABC_TM1"/>
    <property type="match status" value="1"/>
</dbReference>
<keyword evidence="11" id="KW-1185">Reference proteome</keyword>
<dbReference type="Gene3D" id="1.10.3720.10">
    <property type="entry name" value="MetI-like"/>
    <property type="match status" value="1"/>
</dbReference>
<evidence type="ECO:0000256" key="8">
    <source>
        <dbReference type="RuleBase" id="RU363032"/>
    </source>
</evidence>
<gene>
    <name evidence="10" type="ORF">Ga0061069_101288</name>
</gene>
<comment type="similarity">
    <text evidence="2">Belongs to the binding-protein-dependent transport system permease family. CysTW subfamily.</text>
</comment>